<gene>
    <name evidence="2" type="ORF">Pla133_51830</name>
</gene>
<keyword evidence="3" id="KW-1185">Reference proteome</keyword>
<evidence type="ECO:0000313" key="3">
    <source>
        <dbReference type="Proteomes" id="UP000316921"/>
    </source>
</evidence>
<dbReference type="KEGG" id="pbap:Pla133_51830"/>
<evidence type="ECO:0000256" key="1">
    <source>
        <dbReference type="SAM" id="MobiDB-lite"/>
    </source>
</evidence>
<name>A0A518BSW1_9BACT</name>
<proteinExistence type="predicted"/>
<reference evidence="2 3" key="1">
    <citation type="submission" date="2019-02" db="EMBL/GenBank/DDBJ databases">
        <title>Deep-cultivation of Planctomycetes and their phenomic and genomic characterization uncovers novel biology.</title>
        <authorList>
            <person name="Wiegand S."/>
            <person name="Jogler M."/>
            <person name="Boedeker C."/>
            <person name="Pinto D."/>
            <person name="Vollmers J."/>
            <person name="Rivas-Marin E."/>
            <person name="Kohn T."/>
            <person name="Peeters S.H."/>
            <person name="Heuer A."/>
            <person name="Rast P."/>
            <person name="Oberbeckmann S."/>
            <person name="Bunk B."/>
            <person name="Jeske O."/>
            <person name="Meyerdierks A."/>
            <person name="Storesund J.E."/>
            <person name="Kallscheuer N."/>
            <person name="Luecker S."/>
            <person name="Lage O.M."/>
            <person name="Pohl T."/>
            <person name="Merkel B.J."/>
            <person name="Hornburger P."/>
            <person name="Mueller R.-W."/>
            <person name="Bruemmer F."/>
            <person name="Labrenz M."/>
            <person name="Spormann A.M."/>
            <person name="Op den Camp H."/>
            <person name="Overmann J."/>
            <person name="Amann R."/>
            <person name="Jetten M.S.M."/>
            <person name="Mascher T."/>
            <person name="Medema M.H."/>
            <person name="Devos D.P."/>
            <person name="Kaster A.-K."/>
            <person name="Ovreas L."/>
            <person name="Rohde M."/>
            <person name="Galperin M.Y."/>
            <person name="Jogler C."/>
        </authorList>
    </citation>
    <scope>NUCLEOTIDE SEQUENCE [LARGE SCALE GENOMIC DNA]</scope>
    <source>
        <strain evidence="2 3">Pla133</strain>
    </source>
</reference>
<dbReference type="Proteomes" id="UP000316921">
    <property type="component" value="Chromosome"/>
</dbReference>
<accession>A0A518BSW1</accession>
<dbReference type="AlphaFoldDB" id="A0A518BSW1"/>
<dbReference type="EMBL" id="CP036287">
    <property type="protein sequence ID" value="QDU70060.1"/>
    <property type="molecule type" value="Genomic_DNA"/>
</dbReference>
<evidence type="ECO:0000313" key="2">
    <source>
        <dbReference type="EMBL" id="QDU70060.1"/>
    </source>
</evidence>
<dbReference type="RefSeq" id="WP_145070542.1">
    <property type="nucleotide sequence ID" value="NZ_CP036287.1"/>
</dbReference>
<sequence>MAPKRSQASPTASDPENEPSSSLVERLRVIGEDLGSSLRGVLDGLPGGPHRPGRLAQTLGVNRATASKVLTAASKRDPLEVLHQSPGPEPLRRLAASAHDRGVGVDATSALTAAADAFDLAIREEAGTRPALDALITSELPGARERFELASKYAVFKGLSQLKGVQADLWLGVAVLSPAADDPQRIDLTWLNGAVAMRRMRPGVTVRFAYRHLRDGVPGGGDDMAASEWPGGGVLPLDRFCENPPARLEARRVDDTIQYTLPDDVLGPKRAVDMFVVDHHPAAMSRTAADPERRRNSLFVEPAIPSAALLFDVLVHDEVFPGVDPRLFLFDTGYDGIADVNDRSRDADRVDLAERVEFLGTDLRRFTSPDLPRYGALLEHLADRFGWSAERYRGFRTRIQYPVHGWQVCQSFERPLA</sequence>
<organism evidence="2 3">
    <name type="scientific">Engelhardtia mirabilis</name>
    <dbReference type="NCBI Taxonomy" id="2528011"/>
    <lineage>
        <taxon>Bacteria</taxon>
        <taxon>Pseudomonadati</taxon>
        <taxon>Planctomycetota</taxon>
        <taxon>Planctomycetia</taxon>
        <taxon>Planctomycetia incertae sedis</taxon>
        <taxon>Engelhardtia</taxon>
    </lineage>
</organism>
<protein>
    <submittedName>
        <fullName evidence="2">Uncharacterized protein</fullName>
    </submittedName>
</protein>
<feature type="region of interest" description="Disordered" evidence="1">
    <location>
        <begin position="1"/>
        <end position="23"/>
    </location>
</feature>